<protein>
    <recommendedName>
        <fullName evidence="3">PepSY domain-containing protein</fullName>
    </recommendedName>
</protein>
<dbReference type="RefSeq" id="WP_127197187.1">
    <property type="nucleotide sequence ID" value="NZ_RZNX01000001.1"/>
</dbReference>
<organism evidence="1 2">
    <name type="scientific">Paenibacillus zeisoli</name>
    <dbReference type="NCBI Taxonomy" id="2496267"/>
    <lineage>
        <taxon>Bacteria</taxon>
        <taxon>Bacillati</taxon>
        <taxon>Bacillota</taxon>
        <taxon>Bacilli</taxon>
        <taxon>Bacillales</taxon>
        <taxon>Paenibacillaceae</taxon>
        <taxon>Paenibacillus</taxon>
    </lineage>
</organism>
<dbReference type="EMBL" id="RZNX01000001">
    <property type="protein sequence ID" value="RUT35487.1"/>
    <property type="molecule type" value="Genomic_DNA"/>
</dbReference>
<evidence type="ECO:0000313" key="2">
    <source>
        <dbReference type="Proteomes" id="UP000272464"/>
    </source>
</evidence>
<gene>
    <name evidence="1" type="ORF">EJP77_00180</name>
</gene>
<sequence>MKRGLFVTVVVLMTAIWIGGCTGYSSNNREIPLEMTAFNSLSDQEQARIPVSPKDSVVAKVRVHEELAALIGEHFNGKEVYSITFKHTGIGSLNDIQVYVDLDKHTILGKEFQDEKLPGPEPEL</sequence>
<evidence type="ECO:0008006" key="3">
    <source>
        <dbReference type="Google" id="ProtNLM"/>
    </source>
</evidence>
<accession>A0A3S1BA91</accession>
<reference evidence="1 2" key="1">
    <citation type="submission" date="2018-12" db="EMBL/GenBank/DDBJ databases">
        <authorList>
            <person name="Sun L."/>
            <person name="Chen Z."/>
        </authorList>
    </citation>
    <scope>NUCLEOTIDE SEQUENCE [LARGE SCALE GENOMIC DNA]</scope>
    <source>
        <strain evidence="1 2">3-5-3</strain>
    </source>
</reference>
<dbReference type="PROSITE" id="PS51257">
    <property type="entry name" value="PROKAR_LIPOPROTEIN"/>
    <property type="match status" value="1"/>
</dbReference>
<keyword evidence="2" id="KW-1185">Reference proteome</keyword>
<evidence type="ECO:0000313" key="1">
    <source>
        <dbReference type="EMBL" id="RUT35487.1"/>
    </source>
</evidence>
<name>A0A3S1BA91_9BACL</name>
<comment type="caution">
    <text evidence="1">The sequence shown here is derived from an EMBL/GenBank/DDBJ whole genome shotgun (WGS) entry which is preliminary data.</text>
</comment>
<proteinExistence type="predicted"/>
<dbReference type="AlphaFoldDB" id="A0A3S1BA91"/>
<dbReference type="OrthoDB" id="2970447at2"/>
<dbReference type="Proteomes" id="UP000272464">
    <property type="component" value="Unassembled WGS sequence"/>
</dbReference>